<dbReference type="EMBL" id="PEYM01000135">
    <property type="protein sequence ID" value="PIS28410.1"/>
    <property type="molecule type" value="Genomic_DNA"/>
</dbReference>
<comment type="catalytic activity">
    <reaction evidence="11 12">
        <text>tRNA(Phe) + L-phenylalanine + ATP = L-phenylalanyl-tRNA(Phe) + AMP + diphosphate + H(+)</text>
        <dbReference type="Rhea" id="RHEA:19413"/>
        <dbReference type="Rhea" id="RHEA-COMP:9668"/>
        <dbReference type="Rhea" id="RHEA-COMP:9699"/>
        <dbReference type="ChEBI" id="CHEBI:15378"/>
        <dbReference type="ChEBI" id="CHEBI:30616"/>
        <dbReference type="ChEBI" id="CHEBI:33019"/>
        <dbReference type="ChEBI" id="CHEBI:58095"/>
        <dbReference type="ChEBI" id="CHEBI:78442"/>
        <dbReference type="ChEBI" id="CHEBI:78531"/>
        <dbReference type="ChEBI" id="CHEBI:456215"/>
        <dbReference type="EC" id="6.1.1.20"/>
    </reaction>
</comment>
<evidence type="ECO:0000256" key="1">
    <source>
        <dbReference type="ARBA" id="ARBA00008653"/>
    </source>
</evidence>
<dbReference type="EC" id="6.1.1.20" evidence="12"/>
<keyword evidence="9 12" id="KW-0648">Protein biosynthesis</keyword>
<dbReference type="GO" id="GO:0006432">
    <property type="term" value="P:phenylalanyl-tRNA aminoacylation"/>
    <property type="evidence" value="ECO:0007669"/>
    <property type="project" value="UniProtKB-UniRule"/>
</dbReference>
<dbReference type="InterPro" id="IPR045060">
    <property type="entry name" value="Phe-tRNA-ligase_IIc_bsu"/>
</dbReference>
<keyword evidence="10 12" id="KW-0030">Aminoacyl-tRNA synthetase</keyword>
<dbReference type="SMART" id="SM00873">
    <property type="entry name" value="B3_4"/>
    <property type="match status" value="1"/>
</dbReference>
<dbReference type="PANTHER" id="PTHR10947:SF0">
    <property type="entry name" value="PHENYLALANINE--TRNA LIGASE BETA SUBUNIT"/>
    <property type="match status" value="1"/>
</dbReference>
<dbReference type="SUPFAM" id="SSF56037">
    <property type="entry name" value="PheT/TilS domain"/>
    <property type="match status" value="1"/>
</dbReference>
<dbReference type="SMART" id="SM00874">
    <property type="entry name" value="B5"/>
    <property type="match status" value="1"/>
</dbReference>
<sequence length="659" mass="73240">MKVPIEWLKELIKFKVTPEQLAHKLTMAGLETILENDVLDVDVLPNRADCWSIRGVAREVGAIGKLDIRYSKFDIQETSKKVNTVISVEVQEKKLCPRYMARVVENVKVGPSPKWLKDRLEKAGVRSINNVVDVTNYLMLEIGQPMHAFDAALIEGGKIIVRPAKPKEKVLALDEKEYELNNNMLVIADASRAIAIAGVMGLANTGVTNETSTVMLESAYFDPISVYETSKQLKLRSDSSIRFEHGVDWHGVEEALDRAAGMIAELGKGEVLKGKIDKKGTPKKPKVVTLRPARVNQVLGTRYSVKEMLAILKRLGFKVAGSKVTIPLFRAQDVCREADLIEEIARIYGYDKMPVTMPNTSFPGKQVDKFDQFRSQVTEILVGCGLNEATTYSMVGPPEFACTGESVDGAVKIDNPMTVEASIMRTALLPSLLNVLAHNLNRQLEDVLVFEVGKIFKSSGKNLPQEKWVVAGAAVGSPFLSAVDKVTIDYFYIKGVLENLFAALGVKQARFVETNNPLVQQGKGGEVLGAGYLGQLHPDIATKFGLEKPVYFFELDLEALFKASQKSKRYQTLPKFPAVTRDISLIAPPEINCETIAAVIKQIGEDLIEDVFLFDKYKDSLAFRLVFRHLECTLTDDEVNELHQKICQEIQAKLNVRIR</sequence>
<dbReference type="NCBIfam" id="TIGR00472">
    <property type="entry name" value="pheT_bact"/>
    <property type="match status" value="1"/>
</dbReference>
<evidence type="ECO:0000259" key="14">
    <source>
        <dbReference type="PROSITE" id="PS51483"/>
    </source>
</evidence>
<evidence type="ECO:0000256" key="5">
    <source>
        <dbReference type="ARBA" id="ARBA00022723"/>
    </source>
</evidence>
<dbReference type="InterPro" id="IPR045864">
    <property type="entry name" value="aa-tRNA-synth_II/BPL/LPL"/>
</dbReference>
<dbReference type="PANTHER" id="PTHR10947">
    <property type="entry name" value="PHENYLALANYL-TRNA SYNTHETASE BETA CHAIN AND LEUCINE-RICH REPEAT-CONTAINING PROTEIN 47"/>
    <property type="match status" value="1"/>
</dbReference>
<dbReference type="GO" id="GO:0003723">
    <property type="term" value="F:RNA binding"/>
    <property type="evidence" value="ECO:0007669"/>
    <property type="project" value="InterPro"/>
</dbReference>
<dbReference type="Gene3D" id="3.30.70.380">
    <property type="entry name" value="Ferrodoxin-fold anticodon-binding domain"/>
    <property type="match status" value="1"/>
</dbReference>
<evidence type="ECO:0000313" key="16">
    <source>
        <dbReference type="Proteomes" id="UP000231343"/>
    </source>
</evidence>
<dbReference type="FunFam" id="3.30.56.10:FF:000001">
    <property type="entry name" value="Phenylalanine--tRNA ligase beta subunit"/>
    <property type="match status" value="1"/>
</dbReference>
<organism evidence="15 16">
    <name type="scientific">Candidatus Saganbacteria bacterium CG08_land_8_20_14_0_20_45_16</name>
    <dbReference type="NCBI Taxonomy" id="2014293"/>
    <lineage>
        <taxon>Bacteria</taxon>
        <taxon>Bacillati</taxon>
        <taxon>Saganbacteria</taxon>
    </lineage>
</organism>
<dbReference type="GO" id="GO:0009328">
    <property type="term" value="C:phenylalanine-tRNA ligase complex"/>
    <property type="evidence" value="ECO:0007669"/>
    <property type="project" value="TreeGrafter"/>
</dbReference>
<feature type="domain" description="FDX-ACB" evidence="13">
    <location>
        <begin position="574"/>
        <end position="659"/>
    </location>
</feature>
<evidence type="ECO:0000259" key="13">
    <source>
        <dbReference type="PROSITE" id="PS51447"/>
    </source>
</evidence>
<dbReference type="InterPro" id="IPR009061">
    <property type="entry name" value="DNA-bd_dom_put_sf"/>
</dbReference>
<comment type="caution">
    <text evidence="15">The sequence shown here is derived from an EMBL/GenBank/DDBJ whole genome shotgun (WGS) entry which is preliminary data.</text>
</comment>
<keyword evidence="6 12" id="KW-0547">Nucleotide-binding</keyword>
<accession>A0A2H0XTX9</accession>
<dbReference type="SUPFAM" id="SSF54991">
    <property type="entry name" value="Anticodon-binding domain of PheRS"/>
    <property type="match status" value="1"/>
</dbReference>
<gene>
    <name evidence="12" type="primary">pheT</name>
    <name evidence="15" type="ORF">COT42_08235</name>
</gene>
<evidence type="ECO:0000256" key="12">
    <source>
        <dbReference type="HAMAP-Rule" id="MF_00283"/>
    </source>
</evidence>
<dbReference type="SUPFAM" id="SSF46955">
    <property type="entry name" value="Putative DNA-binding domain"/>
    <property type="match status" value="2"/>
</dbReference>
<dbReference type="AlphaFoldDB" id="A0A2H0XTX9"/>
<comment type="subunit">
    <text evidence="2 12">Tetramer of two alpha and two beta subunits.</text>
</comment>
<evidence type="ECO:0000256" key="7">
    <source>
        <dbReference type="ARBA" id="ARBA00022840"/>
    </source>
</evidence>
<evidence type="ECO:0000256" key="6">
    <source>
        <dbReference type="ARBA" id="ARBA00022741"/>
    </source>
</evidence>
<keyword evidence="4 12" id="KW-0436">Ligase</keyword>
<feature type="binding site" evidence="12">
    <location>
        <position position="343"/>
    </location>
    <ligand>
        <name>Mg(2+)</name>
        <dbReference type="ChEBI" id="CHEBI:18420"/>
        <note>shared with alpha subunit</note>
    </ligand>
</feature>
<dbReference type="InterPro" id="IPR020825">
    <property type="entry name" value="Phe-tRNA_synthase-like_B3/B4"/>
</dbReference>
<keyword evidence="7 12" id="KW-0067">ATP-binding</keyword>
<dbReference type="PROSITE" id="PS51447">
    <property type="entry name" value="FDX_ACB"/>
    <property type="match status" value="1"/>
</dbReference>
<comment type="cofactor">
    <cofactor evidence="12">
        <name>Mg(2+)</name>
        <dbReference type="ChEBI" id="CHEBI:18420"/>
    </cofactor>
    <text evidence="12">Binds 2 magnesium ions per tetramer.</text>
</comment>
<dbReference type="Gene3D" id="3.50.40.10">
    <property type="entry name" value="Phenylalanyl-trna Synthetase, Chain B, domain 3"/>
    <property type="match status" value="1"/>
</dbReference>
<feature type="domain" description="B5" evidence="14">
    <location>
        <begin position="283"/>
        <end position="355"/>
    </location>
</feature>
<evidence type="ECO:0000256" key="9">
    <source>
        <dbReference type="ARBA" id="ARBA00022917"/>
    </source>
</evidence>
<feature type="binding site" evidence="12">
    <location>
        <position position="342"/>
    </location>
    <ligand>
        <name>Mg(2+)</name>
        <dbReference type="ChEBI" id="CHEBI:18420"/>
        <note>shared with alpha subunit</note>
    </ligand>
</feature>
<evidence type="ECO:0000313" key="15">
    <source>
        <dbReference type="EMBL" id="PIS28410.1"/>
    </source>
</evidence>
<dbReference type="InterPro" id="IPR004532">
    <property type="entry name" value="Phe-tRNA-ligase_IIc_bsu_bact"/>
</dbReference>
<dbReference type="GO" id="GO:0000287">
    <property type="term" value="F:magnesium ion binding"/>
    <property type="evidence" value="ECO:0007669"/>
    <property type="project" value="UniProtKB-UniRule"/>
</dbReference>
<dbReference type="InterPro" id="IPR005147">
    <property type="entry name" value="tRNA_synthase_B5-dom"/>
</dbReference>
<dbReference type="InterPro" id="IPR041616">
    <property type="entry name" value="PheRS_beta_core"/>
</dbReference>
<dbReference type="Gene3D" id="3.30.56.10">
    <property type="match status" value="2"/>
</dbReference>
<keyword evidence="8 12" id="KW-0460">Magnesium</keyword>
<proteinExistence type="inferred from homology"/>
<dbReference type="Pfam" id="PF03484">
    <property type="entry name" value="B5"/>
    <property type="match status" value="1"/>
</dbReference>
<dbReference type="FunFam" id="3.50.40.10:FF:000001">
    <property type="entry name" value="Phenylalanine--tRNA ligase beta subunit"/>
    <property type="match status" value="1"/>
</dbReference>
<name>A0A2H0XTX9_UNCSA</name>
<evidence type="ECO:0000256" key="8">
    <source>
        <dbReference type="ARBA" id="ARBA00022842"/>
    </source>
</evidence>
<dbReference type="Proteomes" id="UP000231343">
    <property type="component" value="Unassembled WGS sequence"/>
</dbReference>
<feature type="binding site" evidence="12">
    <location>
        <position position="333"/>
    </location>
    <ligand>
        <name>Mg(2+)</name>
        <dbReference type="ChEBI" id="CHEBI:18420"/>
        <note>shared with alpha subunit</note>
    </ligand>
</feature>
<dbReference type="InterPro" id="IPR005146">
    <property type="entry name" value="B3/B4_tRNA-bd"/>
</dbReference>
<evidence type="ECO:0000256" key="11">
    <source>
        <dbReference type="ARBA" id="ARBA00049255"/>
    </source>
</evidence>
<evidence type="ECO:0000256" key="2">
    <source>
        <dbReference type="ARBA" id="ARBA00011209"/>
    </source>
</evidence>
<evidence type="ECO:0000256" key="4">
    <source>
        <dbReference type="ARBA" id="ARBA00022598"/>
    </source>
</evidence>
<dbReference type="InterPro" id="IPR036690">
    <property type="entry name" value="Fdx_antiC-bd_sf"/>
</dbReference>
<dbReference type="GO" id="GO:0004826">
    <property type="term" value="F:phenylalanine-tRNA ligase activity"/>
    <property type="evidence" value="ECO:0007669"/>
    <property type="project" value="UniProtKB-UniRule"/>
</dbReference>
<dbReference type="InterPro" id="IPR005121">
    <property type="entry name" value="Fdx_antiC-bd"/>
</dbReference>
<dbReference type="SUPFAM" id="SSF55681">
    <property type="entry name" value="Class II aaRS and biotin synthetases"/>
    <property type="match status" value="1"/>
</dbReference>
<evidence type="ECO:0000256" key="10">
    <source>
        <dbReference type="ARBA" id="ARBA00023146"/>
    </source>
</evidence>
<comment type="subcellular location">
    <subcellularLocation>
        <location evidence="12">Cytoplasm</location>
    </subcellularLocation>
</comment>
<dbReference type="Pfam" id="PF17759">
    <property type="entry name" value="tRNA_synthFbeta"/>
    <property type="match status" value="1"/>
</dbReference>
<dbReference type="GO" id="GO:0005524">
    <property type="term" value="F:ATP binding"/>
    <property type="evidence" value="ECO:0007669"/>
    <property type="project" value="UniProtKB-UniRule"/>
</dbReference>
<dbReference type="Pfam" id="PF03147">
    <property type="entry name" value="FDX-ACB"/>
    <property type="match status" value="1"/>
</dbReference>
<dbReference type="Pfam" id="PF03483">
    <property type="entry name" value="B3_4"/>
    <property type="match status" value="1"/>
</dbReference>
<protein>
    <recommendedName>
        <fullName evidence="12">Phenylalanine--tRNA ligase beta subunit</fullName>
        <ecNumber evidence="12">6.1.1.20</ecNumber>
    </recommendedName>
    <alternativeName>
        <fullName evidence="12">Phenylalanyl-tRNA synthetase beta subunit</fullName>
        <shortName evidence="12">PheRS</shortName>
    </alternativeName>
</protein>
<evidence type="ECO:0000256" key="3">
    <source>
        <dbReference type="ARBA" id="ARBA00022490"/>
    </source>
</evidence>
<dbReference type="HAMAP" id="MF_00283">
    <property type="entry name" value="Phe_tRNA_synth_beta1"/>
    <property type="match status" value="1"/>
</dbReference>
<keyword evidence="3 12" id="KW-0963">Cytoplasm</keyword>
<dbReference type="PROSITE" id="PS51483">
    <property type="entry name" value="B5"/>
    <property type="match status" value="1"/>
</dbReference>
<reference evidence="15 16" key="1">
    <citation type="submission" date="2017-09" db="EMBL/GenBank/DDBJ databases">
        <title>Depth-based differentiation of microbial function through sediment-hosted aquifers and enrichment of novel symbionts in the deep terrestrial subsurface.</title>
        <authorList>
            <person name="Probst A.J."/>
            <person name="Ladd B."/>
            <person name="Jarett J.K."/>
            <person name="Geller-Mcgrath D.E."/>
            <person name="Sieber C.M."/>
            <person name="Emerson J.B."/>
            <person name="Anantharaman K."/>
            <person name="Thomas B.C."/>
            <person name="Malmstrom R."/>
            <person name="Stieglmeier M."/>
            <person name="Klingl A."/>
            <person name="Woyke T."/>
            <person name="Ryan C.M."/>
            <person name="Banfield J.F."/>
        </authorList>
    </citation>
    <scope>NUCLEOTIDE SEQUENCE [LARGE SCALE GENOMIC DNA]</scope>
    <source>
        <strain evidence="15">CG08_land_8_20_14_0_20_45_16</strain>
    </source>
</reference>
<comment type="similarity">
    <text evidence="1 12">Belongs to the phenylalanyl-tRNA synthetase beta subunit family. Type 1 subfamily.</text>
</comment>
<keyword evidence="5 12" id="KW-0479">Metal-binding</keyword>
<feature type="binding site" evidence="12">
    <location>
        <position position="339"/>
    </location>
    <ligand>
        <name>Mg(2+)</name>
        <dbReference type="ChEBI" id="CHEBI:18420"/>
        <note>shared with alpha subunit</note>
    </ligand>
</feature>
<dbReference type="CDD" id="cd00769">
    <property type="entry name" value="PheRS_beta_core"/>
    <property type="match status" value="1"/>
</dbReference>
<dbReference type="Gene3D" id="3.30.930.10">
    <property type="entry name" value="Bira Bifunctional Protein, Domain 2"/>
    <property type="match status" value="1"/>
</dbReference>
<dbReference type="SMART" id="SM00896">
    <property type="entry name" value="FDX-ACB"/>
    <property type="match status" value="1"/>
</dbReference>